<feature type="compositionally biased region" description="Low complexity" evidence="1">
    <location>
        <begin position="206"/>
        <end position="224"/>
    </location>
</feature>
<feature type="region of interest" description="Disordered" evidence="1">
    <location>
        <begin position="48"/>
        <end position="958"/>
    </location>
</feature>
<feature type="compositionally biased region" description="Low complexity" evidence="1">
    <location>
        <begin position="675"/>
        <end position="693"/>
    </location>
</feature>
<feature type="compositionally biased region" description="Low complexity" evidence="1">
    <location>
        <begin position="902"/>
        <end position="920"/>
    </location>
</feature>
<feature type="compositionally biased region" description="Low complexity" evidence="1">
    <location>
        <begin position="407"/>
        <end position="425"/>
    </location>
</feature>
<feature type="compositionally biased region" description="Low complexity" evidence="1">
    <location>
        <begin position="608"/>
        <end position="626"/>
    </location>
</feature>
<evidence type="ECO:0000313" key="3">
    <source>
        <dbReference type="Proteomes" id="UP000069940"/>
    </source>
</evidence>
<name>A0ABM1Z0P2_AEDAL</name>
<feature type="compositionally biased region" description="Low complexity" evidence="1">
    <location>
        <begin position="809"/>
        <end position="827"/>
    </location>
</feature>
<feature type="compositionally biased region" description="Low complexity" evidence="1">
    <location>
        <begin position="768"/>
        <end position="786"/>
    </location>
</feature>
<reference evidence="2" key="2">
    <citation type="submission" date="2025-05" db="UniProtKB">
        <authorList>
            <consortium name="EnsemblMetazoa"/>
        </authorList>
    </citation>
    <scope>IDENTIFICATION</scope>
    <source>
        <strain evidence="2">Foshan</strain>
    </source>
</reference>
<dbReference type="GeneID" id="134291003"/>
<feature type="compositionally biased region" description="Low complexity" evidence="1">
    <location>
        <begin position="340"/>
        <end position="358"/>
    </location>
</feature>
<dbReference type="Proteomes" id="UP000069940">
    <property type="component" value="Unassembled WGS sequence"/>
</dbReference>
<dbReference type="EnsemblMetazoa" id="AALFPA23_013885.R20147">
    <property type="protein sequence ID" value="AALFPA23_013885.P20147"/>
    <property type="gene ID" value="AALFPA23_013885"/>
</dbReference>
<feature type="compositionally biased region" description="Low complexity" evidence="1">
    <location>
        <begin position="165"/>
        <end position="183"/>
    </location>
</feature>
<feature type="compositionally biased region" description="Low complexity" evidence="1">
    <location>
        <begin position="98"/>
        <end position="116"/>
    </location>
</feature>
<feature type="compositionally biased region" description="Low complexity" evidence="1">
    <location>
        <begin position="366"/>
        <end position="384"/>
    </location>
</feature>
<feature type="compositionally biased region" description="Low complexity" evidence="1">
    <location>
        <begin position="273"/>
        <end position="291"/>
    </location>
</feature>
<proteinExistence type="predicted"/>
<feature type="compositionally biased region" description="Low complexity" evidence="1">
    <location>
        <begin position="876"/>
        <end position="894"/>
    </location>
</feature>
<feature type="compositionally biased region" description="Low complexity" evidence="1">
    <location>
        <begin position="634"/>
        <end position="652"/>
    </location>
</feature>
<feature type="compositionally biased region" description="Low complexity" evidence="1">
    <location>
        <begin position="500"/>
        <end position="518"/>
    </location>
</feature>
<feature type="compositionally biased region" description="Low complexity" evidence="1">
    <location>
        <begin position="835"/>
        <end position="853"/>
    </location>
</feature>
<protein>
    <submittedName>
        <fullName evidence="2">Uncharacterized protein</fullName>
    </submittedName>
</protein>
<keyword evidence="3" id="KW-1185">Reference proteome</keyword>
<feature type="compositionally biased region" description="Low complexity" evidence="1">
    <location>
        <begin position="58"/>
        <end position="70"/>
    </location>
</feature>
<evidence type="ECO:0000256" key="1">
    <source>
        <dbReference type="SAM" id="MobiDB-lite"/>
    </source>
</evidence>
<dbReference type="RefSeq" id="XP_062714230.1">
    <property type="nucleotide sequence ID" value="XM_062858246.1"/>
</dbReference>
<feature type="compositionally biased region" description="Low complexity" evidence="1">
    <location>
        <begin position="742"/>
        <end position="760"/>
    </location>
</feature>
<reference evidence="3" key="1">
    <citation type="journal article" date="2015" name="Proc. Natl. Acad. Sci. U.S.A.">
        <title>Genome sequence of the Asian Tiger mosquito, Aedes albopictus, reveals insights into its biology, genetics, and evolution.</title>
        <authorList>
            <person name="Chen X.G."/>
            <person name="Jiang X."/>
            <person name="Gu J."/>
            <person name="Xu M."/>
            <person name="Wu Y."/>
            <person name="Deng Y."/>
            <person name="Zhang C."/>
            <person name="Bonizzoni M."/>
            <person name="Dermauw W."/>
            <person name="Vontas J."/>
            <person name="Armbruster P."/>
            <person name="Huang X."/>
            <person name="Yang Y."/>
            <person name="Zhang H."/>
            <person name="He W."/>
            <person name="Peng H."/>
            <person name="Liu Y."/>
            <person name="Wu K."/>
            <person name="Chen J."/>
            <person name="Lirakis M."/>
            <person name="Topalis P."/>
            <person name="Van Leeuwen T."/>
            <person name="Hall A.B."/>
            <person name="Jiang X."/>
            <person name="Thorpe C."/>
            <person name="Mueller R.L."/>
            <person name="Sun C."/>
            <person name="Waterhouse R.M."/>
            <person name="Yan G."/>
            <person name="Tu Z.J."/>
            <person name="Fang X."/>
            <person name="James A.A."/>
        </authorList>
    </citation>
    <scope>NUCLEOTIDE SEQUENCE [LARGE SCALE GENOMIC DNA]</scope>
    <source>
        <strain evidence="3">Foshan</strain>
    </source>
</reference>
<feature type="compositionally biased region" description="Low complexity" evidence="1">
    <location>
        <begin position="541"/>
        <end position="559"/>
    </location>
</feature>
<feature type="compositionally biased region" description="Low complexity" evidence="1">
    <location>
        <begin position="474"/>
        <end position="492"/>
    </location>
</feature>
<feature type="compositionally biased region" description="Low complexity" evidence="1">
    <location>
        <begin position="567"/>
        <end position="585"/>
    </location>
</feature>
<feature type="compositionally biased region" description="Low complexity" evidence="1">
    <location>
        <begin position="299"/>
        <end position="317"/>
    </location>
</feature>
<feature type="compositionally biased region" description="Low complexity" evidence="1">
    <location>
        <begin position="232"/>
        <end position="250"/>
    </location>
</feature>
<feature type="compositionally biased region" description="Low complexity" evidence="1">
    <location>
        <begin position="139"/>
        <end position="157"/>
    </location>
</feature>
<organism evidence="2 3">
    <name type="scientific">Aedes albopictus</name>
    <name type="common">Asian tiger mosquito</name>
    <name type="synonym">Stegomyia albopicta</name>
    <dbReference type="NCBI Taxonomy" id="7160"/>
    <lineage>
        <taxon>Eukaryota</taxon>
        <taxon>Metazoa</taxon>
        <taxon>Ecdysozoa</taxon>
        <taxon>Arthropoda</taxon>
        <taxon>Hexapoda</taxon>
        <taxon>Insecta</taxon>
        <taxon>Pterygota</taxon>
        <taxon>Neoptera</taxon>
        <taxon>Endopterygota</taxon>
        <taxon>Diptera</taxon>
        <taxon>Nematocera</taxon>
        <taxon>Culicoidea</taxon>
        <taxon>Culicidae</taxon>
        <taxon>Culicinae</taxon>
        <taxon>Aedini</taxon>
        <taxon>Aedes</taxon>
        <taxon>Stegomyia</taxon>
    </lineage>
</organism>
<sequence>MGGMGTVTGAHDEFAELFTTVLEIGVDVELEGAVTDAQTSDTAGCISDRFSDVKANGSPPEQQQQQSEQFPPFPPGYKGNGATAPRLIRESDGKANGSPPEQQQQQQSEHSLPLHQGIKGKVQPHHGSFVSRTARRTGRLLSSSSSSNPSIPSLSTRSDGKANGSPPEQQQQQQSEHSLPLHQGIKGKVQPHHGSFVSRTARRTGRLLSSSSSSNPSIPSLSTRSDGKANGSPPEQQQQQQSEHSLPLHQGIKGKVQPHHGSFVSRTARRTGRLLSSSSSSNPSIPSLSTRSDGKANGSPPEQQQQQQSEHSLPLHQGIKGKVQPHHGSFVSRTARRTGRLLSSSSSSNPSIPSLSTRSDGKANGSPPEQQQQQQSEHSLPLHQGIKGKVQPHHGSFVSRTARRTGRLLSSSSSSNPSIPSLSTRSDGKANGSPPEQQQQQQSEHSLPLHQGIKGKVQPHHGSFVSRTARRTGRLLSSSSSSNPSIPSLSTRSDGKANGSPPEQQQQQQSEHSLPLHQGIKGKVQPHHGSFVSRTARRTGRLLSSSSSSNPSIPSLSTRSDGKANGSPPEQQQQQQSEHSLPLHQGIKGKVQPHHGSFVSRTARRTGRLLSSSSSSNPSIPSLSTRSDGKANGSPPEQQQQQQSEHSLPLHQGIKGKVQPHHGSFVSRTARRTGRLLSSSSSSNPSIPSLSTRSDGKANGSPPEQQQQQQSEHSLPLHQGIKGKVQPHHGSFVSRTARRTGRLLSSSSSSNPSIPSLSTRSDGKANGSPPEQQQQQQSEHSLPLHQGIKGKVQPHHGSFVSRTARRTGRLLSSSSSSNPSIPSLSTRSDGKANGSPPEQQQQQQSEHSLPLHQGIKGKVQPHHGSFVSRTARRTGRLLSSSSSSNPSIPSLSTRSDGKANGSPPEQQQQQQSEHSLPLHQGIKGTVQPHHGSFVSRTARRTGRLLSSSSSSLSLPLTL</sequence>
<feature type="compositionally biased region" description="Low complexity" evidence="1">
    <location>
        <begin position="701"/>
        <end position="719"/>
    </location>
</feature>
<feature type="compositionally biased region" description="Low complexity" evidence="1">
    <location>
        <begin position="433"/>
        <end position="451"/>
    </location>
</feature>
<accession>A0ABM1Z0P2</accession>
<evidence type="ECO:0000313" key="2">
    <source>
        <dbReference type="EnsemblMetazoa" id="AALFPA23_013885.P20147"/>
    </source>
</evidence>
<feature type="compositionally biased region" description="Low complexity" evidence="1">
    <location>
        <begin position="943"/>
        <end position="958"/>
    </location>
</feature>